<dbReference type="EMBL" id="BMAO01025221">
    <property type="protein sequence ID" value="GFR01266.1"/>
    <property type="molecule type" value="Genomic_DNA"/>
</dbReference>
<organism evidence="1 2">
    <name type="scientific">Trichonephila clavata</name>
    <name type="common">Joro spider</name>
    <name type="synonym">Nephila clavata</name>
    <dbReference type="NCBI Taxonomy" id="2740835"/>
    <lineage>
        <taxon>Eukaryota</taxon>
        <taxon>Metazoa</taxon>
        <taxon>Ecdysozoa</taxon>
        <taxon>Arthropoda</taxon>
        <taxon>Chelicerata</taxon>
        <taxon>Arachnida</taxon>
        <taxon>Araneae</taxon>
        <taxon>Araneomorphae</taxon>
        <taxon>Entelegynae</taxon>
        <taxon>Araneoidea</taxon>
        <taxon>Nephilidae</taxon>
        <taxon>Trichonephila</taxon>
    </lineage>
</organism>
<proteinExistence type="predicted"/>
<name>A0A8X6JCA1_TRICU</name>
<sequence>MSVIYPTLKIGYLSSMGSRRYPLTFRRVDGWPFIVDRYFEMITFSPAVFLDARELKSRDPEIVGGTLCEELKQTKQKKNTRRPVSSCSRARQSKLIVGVVLQIDKGNINPH</sequence>
<dbReference type="AlphaFoldDB" id="A0A8X6JCA1"/>
<evidence type="ECO:0000313" key="2">
    <source>
        <dbReference type="Proteomes" id="UP000887116"/>
    </source>
</evidence>
<accession>A0A8X6JCA1</accession>
<protein>
    <submittedName>
        <fullName evidence="1">Uncharacterized protein</fullName>
    </submittedName>
</protein>
<dbReference type="OrthoDB" id="10282758at2759"/>
<reference evidence="1" key="1">
    <citation type="submission" date="2020-07" db="EMBL/GenBank/DDBJ databases">
        <title>Multicomponent nature underlies the extraordinary mechanical properties of spider dragline silk.</title>
        <authorList>
            <person name="Kono N."/>
            <person name="Nakamura H."/>
            <person name="Mori M."/>
            <person name="Yoshida Y."/>
            <person name="Ohtoshi R."/>
            <person name="Malay A.D."/>
            <person name="Moran D.A.P."/>
            <person name="Tomita M."/>
            <person name="Numata K."/>
            <person name="Arakawa K."/>
        </authorList>
    </citation>
    <scope>NUCLEOTIDE SEQUENCE</scope>
</reference>
<gene>
    <name evidence="1" type="ORF">TNCT_361101</name>
</gene>
<comment type="caution">
    <text evidence="1">The sequence shown here is derived from an EMBL/GenBank/DDBJ whole genome shotgun (WGS) entry which is preliminary data.</text>
</comment>
<evidence type="ECO:0000313" key="1">
    <source>
        <dbReference type="EMBL" id="GFR01266.1"/>
    </source>
</evidence>
<keyword evidence="2" id="KW-1185">Reference proteome</keyword>
<dbReference type="Proteomes" id="UP000887116">
    <property type="component" value="Unassembled WGS sequence"/>
</dbReference>